<feature type="transmembrane region" description="Helical" evidence="4">
    <location>
        <begin position="362"/>
        <end position="384"/>
    </location>
</feature>
<evidence type="ECO:0000256" key="2">
    <source>
        <dbReference type="ARBA" id="ARBA00023136"/>
    </source>
</evidence>
<evidence type="ECO:0000256" key="4">
    <source>
        <dbReference type="SAM" id="Phobius"/>
    </source>
</evidence>
<evidence type="ECO:0000313" key="6">
    <source>
        <dbReference type="Proteomes" id="UP000188597"/>
    </source>
</evidence>
<keyword evidence="2 4" id="KW-0472">Membrane</keyword>
<dbReference type="InterPro" id="IPR004995">
    <property type="entry name" value="Spore_Ger"/>
</dbReference>
<name>A0A1V3G7C1_9BACL</name>
<feature type="transmembrane region" description="Helical" evidence="4">
    <location>
        <begin position="491"/>
        <end position="512"/>
    </location>
</feature>
<feature type="transmembrane region" description="Helical" evidence="4">
    <location>
        <begin position="458"/>
        <end position="479"/>
    </location>
</feature>
<dbReference type="Pfam" id="PF03323">
    <property type="entry name" value="GerA"/>
    <property type="match status" value="1"/>
</dbReference>
<dbReference type="GO" id="GO:0005886">
    <property type="term" value="C:plasma membrane"/>
    <property type="evidence" value="ECO:0007669"/>
    <property type="project" value="UniProtKB-SubCell"/>
</dbReference>
<evidence type="ECO:0000313" key="5">
    <source>
        <dbReference type="EMBL" id="OOE12300.1"/>
    </source>
</evidence>
<keyword evidence="4" id="KW-0812">Transmembrane</keyword>
<keyword evidence="4" id="KW-1133">Transmembrane helix</keyword>
<comment type="caution">
    <text evidence="5">The sequence shown here is derived from an EMBL/GenBank/DDBJ whole genome shotgun (WGS) entry which is preliminary data.</text>
</comment>
<dbReference type="PANTHER" id="PTHR22550">
    <property type="entry name" value="SPORE GERMINATION PROTEIN"/>
    <property type="match status" value="1"/>
</dbReference>
<dbReference type="InterPro" id="IPR050768">
    <property type="entry name" value="UPF0353/GerABKA_families"/>
</dbReference>
<dbReference type="PIRSF" id="PIRSF005690">
    <property type="entry name" value="GerBA"/>
    <property type="match status" value="1"/>
</dbReference>
<dbReference type="PANTHER" id="PTHR22550:SF5">
    <property type="entry name" value="LEUCINE ZIPPER PROTEIN 4"/>
    <property type="match status" value="1"/>
</dbReference>
<dbReference type="Proteomes" id="UP000188597">
    <property type="component" value="Unassembled WGS sequence"/>
</dbReference>
<organism evidence="5 6">
    <name type="scientific">Fictibacillus arsenicus</name>
    <dbReference type="NCBI Taxonomy" id="255247"/>
    <lineage>
        <taxon>Bacteria</taxon>
        <taxon>Bacillati</taxon>
        <taxon>Bacillota</taxon>
        <taxon>Bacilli</taxon>
        <taxon>Bacillales</taxon>
        <taxon>Fictibacillaceae</taxon>
        <taxon>Fictibacillus</taxon>
    </lineage>
</organism>
<proteinExistence type="inferred from homology"/>
<feature type="region of interest" description="Disordered" evidence="3">
    <location>
        <begin position="1"/>
        <end position="25"/>
    </location>
</feature>
<dbReference type="GO" id="GO:0009847">
    <property type="term" value="P:spore germination"/>
    <property type="evidence" value="ECO:0007669"/>
    <property type="project" value="UniProtKB-UniRule"/>
</dbReference>
<sequence length="576" mass="64438">MDRSANAKKRLEKRRMVMRNRRKRPIIKTHKKLSDMIADKKSGESSSLQTKSVASEVQIRAFNDKQQPVKVGELSPALHINVDRIKHRLGNPTDLIVREFEFELEQKVTATLIFLEEMNDTQLLSEFILEPLMNLTSEKQSSPVPINHALHYIKQNALALGRVLDVETEDELLEALLAGLSVLLVEGNTKGLKMGTNGGKMRNIEEPTSEVVIRGPKEAFTESIKTNISLIRRKLRSPDLRIEKFIVGDITRTDLAIVYMDNIVNPLIVKEIKERIEQVKTDGLLETGQLEEFIQDETVTVFPQLMSTERPDVVIGNILEGRVGIIVNGTPFSLIAPTQFIQFFQSSEDYYMRYDISTFLRLLRFSVFIISLIAPSIYIALTTFHQAMIPTTLLFGIAAQREGVPFPAIAEALVMEITFEILREAGIRMPRAVGVAVSIVGALVLGQAAVQAGLVSPAMVIVVGITAVASFAIPSFAVATSARLLRFPLMIISSVFGFYGLTLALIVIVAHLTSLRSFGIPYLSPFAPIQTQDLKDSLFRFPVTHLFKRPEKLAKKNATRTLPYEVKKKREEETTR</sequence>
<dbReference type="OrthoDB" id="9772630at2"/>
<accession>A0A1V3G7C1</accession>
<reference evidence="5 6" key="1">
    <citation type="submission" date="2016-11" db="EMBL/GenBank/DDBJ databases">
        <authorList>
            <person name="Jaros S."/>
            <person name="Januszkiewicz K."/>
            <person name="Wedrychowicz H."/>
        </authorList>
    </citation>
    <scope>NUCLEOTIDE SEQUENCE [LARGE SCALE GENOMIC DNA]</scope>
    <source>
        <strain evidence="5 6">Con a/3</strain>
    </source>
</reference>
<dbReference type="EMBL" id="MQMF01000002">
    <property type="protein sequence ID" value="OOE12300.1"/>
    <property type="molecule type" value="Genomic_DNA"/>
</dbReference>
<feature type="transmembrane region" description="Helical" evidence="4">
    <location>
        <begin position="434"/>
        <end position="452"/>
    </location>
</feature>
<evidence type="ECO:0008006" key="7">
    <source>
        <dbReference type="Google" id="ProtNLM"/>
    </source>
</evidence>
<protein>
    <recommendedName>
        <fullName evidence="7">Spore germination protein</fullName>
    </recommendedName>
</protein>
<comment type="similarity">
    <text evidence="1">Belongs to the GerABKA family.</text>
</comment>
<evidence type="ECO:0000256" key="3">
    <source>
        <dbReference type="SAM" id="MobiDB-lite"/>
    </source>
</evidence>
<evidence type="ECO:0000256" key="1">
    <source>
        <dbReference type="ARBA" id="ARBA00005278"/>
    </source>
</evidence>
<gene>
    <name evidence="5" type="ORF">UN64_09320</name>
</gene>
<dbReference type="AlphaFoldDB" id="A0A1V3G7C1"/>